<comment type="caution">
    <text evidence="1">The sequence shown here is derived from an EMBL/GenBank/DDBJ whole genome shotgun (WGS) entry which is preliminary data.</text>
</comment>
<protein>
    <submittedName>
        <fullName evidence="1">Uncharacterized protein</fullName>
    </submittedName>
</protein>
<proteinExistence type="predicted"/>
<keyword evidence="2" id="KW-1185">Reference proteome</keyword>
<sequence>MLKHAAIKKYGKKLLPQLQKRYGQQEFYTASQIRATVYQCSFNPKYLPLGYLLFMEHEQLKDIIAAEFPQLCMEQYKTEMQSYLTERKFHGELQALA</sequence>
<reference evidence="1 2" key="1">
    <citation type="submission" date="2019-01" db="EMBL/GenBank/DDBJ databases">
        <title>Litorilituus lipolytica sp. nov., isolated from intertidal sand of the Yellow Sea in China.</title>
        <authorList>
            <person name="Liu A."/>
        </authorList>
    </citation>
    <scope>NUCLEOTIDE SEQUENCE [LARGE SCALE GENOMIC DNA]</scope>
    <source>
        <strain evidence="1 2">RZ04</strain>
    </source>
</reference>
<dbReference type="InterPro" id="IPR046689">
    <property type="entry name" value="DUF6559"/>
</dbReference>
<evidence type="ECO:0000313" key="2">
    <source>
        <dbReference type="Proteomes" id="UP000315303"/>
    </source>
</evidence>
<dbReference type="AlphaFoldDB" id="A0A502L7A6"/>
<name>A0A502L7A6_9GAMM</name>
<dbReference type="Proteomes" id="UP000315303">
    <property type="component" value="Unassembled WGS sequence"/>
</dbReference>
<evidence type="ECO:0000313" key="1">
    <source>
        <dbReference type="EMBL" id="TPH18994.1"/>
    </source>
</evidence>
<organism evidence="1 2">
    <name type="scientific">Litorilituus lipolyticus</name>
    <dbReference type="NCBI Taxonomy" id="2491017"/>
    <lineage>
        <taxon>Bacteria</taxon>
        <taxon>Pseudomonadati</taxon>
        <taxon>Pseudomonadota</taxon>
        <taxon>Gammaproteobacteria</taxon>
        <taxon>Alteromonadales</taxon>
        <taxon>Colwelliaceae</taxon>
        <taxon>Litorilituus</taxon>
    </lineage>
</organism>
<dbReference type="OrthoDB" id="6227517at2"/>
<dbReference type="Pfam" id="PF20196">
    <property type="entry name" value="DUF6559"/>
    <property type="match status" value="1"/>
</dbReference>
<accession>A0A502L7A6</accession>
<dbReference type="EMBL" id="SAWY01000002">
    <property type="protein sequence ID" value="TPH18994.1"/>
    <property type="molecule type" value="Genomic_DNA"/>
</dbReference>
<dbReference type="RefSeq" id="WP_140601178.1">
    <property type="nucleotide sequence ID" value="NZ_SAWY01000002.1"/>
</dbReference>
<gene>
    <name evidence="1" type="ORF">EPA86_01480</name>
</gene>